<dbReference type="InterPro" id="IPR052709">
    <property type="entry name" value="Transposase-MT_Hybrid"/>
</dbReference>
<proteinExistence type="predicted"/>
<organism evidence="1 2">
    <name type="scientific">Araneus ventricosus</name>
    <name type="common">Orbweaver spider</name>
    <name type="synonym">Epeira ventricosa</name>
    <dbReference type="NCBI Taxonomy" id="182803"/>
    <lineage>
        <taxon>Eukaryota</taxon>
        <taxon>Metazoa</taxon>
        <taxon>Ecdysozoa</taxon>
        <taxon>Arthropoda</taxon>
        <taxon>Chelicerata</taxon>
        <taxon>Arachnida</taxon>
        <taxon>Araneae</taxon>
        <taxon>Araneomorphae</taxon>
        <taxon>Entelegynae</taxon>
        <taxon>Araneoidea</taxon>
        <taxon>Araneidae</taxon>
        <taxon>Araneus</taxon>
    </lineage>
</organism>
<dbReference type="GO" id="GO:0003676">
    <property type="term" value="F:nucleic acid binding"/>
    <property type="evidence" value="ECO:0007669"/>
    <property type="project" value="InterPro"/>
</dbReference>
<gene>
    <name evidence="1" type="ORF">AVEN_120626_1</name>
</gene>
<name>A0A4Y2L1C6_ARAVE</name>
<evidence type="ECO:0008006" key="3">
    <source>
        <dbReference type="Google" id="ProtNLM"/>
    </source>
</evidence>
<dbReference type="PANTHER" id="PTHR46060">
    <property type="entry name" value="MARINER MOS1 TRANSPOSASE-LIKE PROTEIN"/>
    <property type="match status" value="1"/>
</dbReference>
<dbReference type="Gene3D" id="3.30.420.10">
    <property type="entry name" value="Ribonuclease H-like superfamily/Ribonuclease H"/>
    <property type="match status" value="1"/>
</dbReference>
<accession>A0A4Y2L1C6</accession>
<protein>
    <recommendedName>
        <fullName evidence="3">Tc1-like transposase DDE domain-containing protein</fullName>
    </recommendedName>
</protein>
<evidence type="ECO:0000313" key="2">
    <source>
        <dbReference type="Proteomes" id="UP000499080"/>
    </source>
</evidence>
<dbReference type="EMBL" id="BGPR01005167">
    <property type="protein sequence ID" value="GBN07563.1"/>
    <property type="molecule type" value="Genomic_DNA"/>
</dbReference>
<comment type="caution">
    <text evidence="1">The sequence shown here is derived from an EMBL/GenBank/DDBJ whole genome shotgun (WGS) entry which is preliminary data.</text>
</comment>
<sequence>MDVFHILSQLFMSHLSGSFRIITGDEYECKTLPQIPSPPQWSGNTQAHPQQRIPSVALRREETMNVPGYWDTLTKLMSSIQRKRPGLLSRGILFLDDNARSNTARDAKEDIRRLGWERWDDPAYSPDLAPSDFEIFPASK</sequence>
<keyword evidence="2" id="KW-1185">Reference proteome</keyword>
<dbReference type="Proteomes" id="UP000499080">
    <property type="component" value="Unassembled WGS sequence"/>
</dbReference>
<reference evidence="1 2" key="1">
    <citation type="journal article" date="2019" name="Sci. Rep.">
        <title>Orb-weaving spider Araneus ventricosus genome elucidates the spidroin gene catalogue.</title>
        <authorList>
            <person name="Kono N."/>
            <person name="Nakamura H."/>
            <person name="Ohtoshi R."/>
            <person name="Moran D.A.P."/>
            <person name="Shinohara A."/>
            <person name="Yoshida Y."/>
            <person name="Fujiwara M."/>
            <person name="Mori M."/>
            <person name="Tomita M."/>
            <person name="Arakawa K."/>
        </authorList>
    </citation>
    <scope>NUCLEOTIDE SEQUENCE [LARGE SCALE GENOMIC DNA]</scope>
</reference>
<dbReference type="PANTHER" id="PTHR46060:SF1">
    <property type="entry name" value="MARINER MOS1 TRANSPOSASE-LIKE PROTEIN"/>
    <property type="match status" value="1"/>
</dbReference>
<dbReference type="InterPro" id="IPR036397">
    <property type="entry name" value="RNaseH_sf"/>
</dbReference>
<dbReference type="AlphaFoldDB" id="A0A4Y2L1C6"/>
<evidence type="ECO:0000313" key="1">
    <source>
        <dbReference type="EMBL" id="GBN07563.1"/>
    </source>
</evidence>